<dbReference type="InterPro" id="IPR036866">
    <property type="entry name" value="RibonucZ/Hydroxyglut_hydro"/>
</dbReference>
<dbReference type="SUPFAM" id="SSF56281">
    <property type="entry name" value="Metallo-hydrolase/oxidoreductase"/>
    <property type="match status" value="1"/>
</dbReference>
<evidence type="ECO:0000259" key="5">
    <source>
        <dbReference type="SMART" id="SM00849"/>
    </source>
</evidence>
<dbReference type="InterPro" id="IPR051013">
    <property type="entry name" value="MBL_superfamily_lactonases"/>
</dbReference>
<accession>A3VLR9</accession>
<dbReference type="AlphaFoldDB" id="A3VLR9"/>
<evidence type="ECO:0000313" key="7">
    <source>
        <dbReference type="Proteomes" id="UP000002931"/>
    </source>
</evidence>
<gene>
    <name evidence="6" type="ORF">RB2654_05517</name>
</gene>
<feature type="domain" description="Metallo-beta-lactamase" evidence="5">
    <location>
        <begin position="102"/>
        <end position="306"/>
    </location>
</feature>
<dbReference type="STRING" id="314271.RB2654_05517"/>
<dbReference type="GO" id="GO:0016787">
    <property type="term" value="F:hydrolase activity"/>
    <property type="evidence" value="ECO:0007669"/>
    <property type="project" value="UniProtKB-KW"/>
</dbReference>
<name>A3VLR9_9RHOB</name>
<evidence type="ECO:0000256" key="4">
    <source>
        <dbReference type="ARBA" id="ARBA00022833"/>
    </source>
</evidence>
<sequence length="331" mass="36004">MIPGSNREESMPLLRPTRREMLALAAAMPAFAMPAALRAELGPPDGENPAHFRFALGDMKITIVSDGWFPQPLTAMGMNADEAEKLAFLEAHFLPTDELVGHTNHVYIETGEAKVLIDVGSGNRFFDTAGRLISNMEAAGIDPFATTHVVVTHAHPDHIWGVRDDFDEAIIPDAEYVIGEAEHDYWLQDGLVDRVAPEAQQFVLGAVNSINVDGAEWTLAGDGHEVAPGVRLMSTNGHTPGHMSILLESGDDQLLVLGDAITHAFGHFAHPDWYGSMDSDPEATVATRRRILDMAAADRIPVVGYHFPFPGVGHVKAEGEAYAFVPALWRF</sequence>
<evidence type="ECO:0000256" key="1">
    <source>
        <dbReference type="ARBA" id="ARBA00007749"/>
    </source>
</evidence>
<dbReference type="Gene3D" id="3.60.15.10">
    <property type="entry name" value="Ribonuclease Z/Hydroxyacylglutathione hydrolase-like"/>
    <property type="match status" value="1"/>
</dbReference>
<dbReference type="HOGENOM" id="CLU_056519_0_0_5"/>
<dbReference type="InterPro" id="IPR001279">
    <property type="entry name" value="Metallo-B-lactamas"/>
</dbReference>
<organism evidence="6 7">
    <name type="scientific">Maritimibacter alkaliphilus HTCC2654</name>
    <dbReference type="NCBI Taxonomy" id="314271"/>
    <lineage>
        <taxon>Bacteria</taxon>
        <taxon>Pseudomonadati</taxon>
        <taxon>Pseudomonadota</taxon>
        <taxon>Alphaproteobacteria</taxon>
        <taxon>Rhodobacterales</taxon>
        <taxon>Roseobacteraceae</taxon>
        <taxon>Maritimibacter</taxon>
    </lineage>
</organism>
<keyword evidence="2" id="KW-0479">Metal-binding</keyword>
<dbReference type="EMBL" id="AAMT01000025">
    <property type="protein sequence ID" value="EAQ10754.1"/>
    <property type="molecule type" value="Genomic_DNA"/>
</dbReference>
<dbReference type="PANTHER" id="PTHR42978:SF6">
    <property type="entry name" value="QUORUM-QUENCHING LACTONASE YTNP-RELATED"/>
    <property type="match status" value="1"/>
</dbReference>
<comment type="similarity">
    <text evidence="1">Belongs to the metallo-beta-lactamase superfamily.</text>
</comment>
<reference evidence="6 7" key="1">
    <citation type="journal article" date="2010" name="J. Bacteriol.">
        <title>Genome sequences of Pelagibaca bermudensis HTCC2601T and Maritimibacter alkaliphilus HTCC2654T, the type strains of two marine Roseobacter genera.</title>
        <authorList>
            <person name="Thrash J.C."/>
            <person name="Cho J.C."/>
            <person name="Ferriera S."/>
            <person name="Johnson J."/>
            <person name="Vergin K.L."/>
            <person name="Giovannoni S.J."/>
        </authorList>
    </citation>
    <scope>NUCLEOTIDE SEQUENCE [LARGE SCALE GENOMIC DNA]</scope>
    <source>
        <strain evidence="6 7">HTCC2654</strain>
    </source>
</reference>
<dbReference type="Proteomes" id="UP000002931">
    <property type="component" value="Unassembled WGS sequence"/>
</dbReference>
<evidence type="ECO:0000313" key="6">
    <source>
        <dbReference type="EMBL" id="EAQ10754.1"/>
    </source>
</evidence>
<evidence type="ECO:0000256" key="3">
    <source>
        <dbReference type="ARBA" id="ARBA00022801"/>
    </source>
</evidence>
<dbReference type="SMART" id="SM00849">
    <property type="entry name" value="Lactamase_B"/>
    <property type="match status" value="1"/>
</dbReference>
<keyword evidence="7" id="KW-1185">Reference proteome</keyword>
<comment type="caution">
    <text evidence="6">The sequence shown here is derived from an EMBL/GenBank/DDBJ whole genome shotgun (WGS) entry which is preliminary data.</text>
</comment>
<dbReference type="CDD" id="cd07720">
    <property type="entry name" value="OPHC2-like_MBL-fold"/>
    <property type="match status" value="1"/>
</dbReference>
<keyword evidence="4" id="KW-0862">Zinc</keyword>
<evidence type="ECO:0000256" key="2">
    <source>
        <dbReference type="ARBA" id="ARBA00022723"/>
    </source>
</evidence>
<dbReference type="Pfam" id="PF00753">
    <property type="entry name" value="Lactamase_B"/>
    <property type="match status" value="1"/>
</dbReference>
<protein>
    <submittedName>
        <fullName evidence="6">Metallo-beta-lactamase family protein</fullName>
    </submittedName>
</protein>
<proteinExistence type="inferred from homology"/>
<keyword evidence="3" id="KW-0378">Hydrolase</keyword>
<dbReference type="eggNOG" id="COG0491">
    <property type="taxonomic scope" value="Bacteria"/>
</dbReference>
<dbReference type="GO" id="GO:0046872">
    <property type="term" value="F:metal ion binding"/>
    <property type="evidence" value="ECO:0007669"/>
    <property type="project" value="UniProtKB-KW"/>
</dbReference>
<dbReference type="PANTHER" id="PTHR42978">
    <property type="entry name" value="QUORUM-QUENCHING LACTONASE YTNP-RELATED-RELATED"/>
    <property type="match status" value="1"/>
</dbReference>